<evidence type="ECO:0000256" key="1">
    <source>
        <dbReference type="ARBA" id="ARBA00022884"/>
    </source>
</evidence>
<dbReference type="Gene3D" id="3.30.70.330">
    <property type="match status" value="1"/>
</dbReference>
<gene>
    <name evidence="5" type="primary">mlo3</name>
    <name evidence="5" type="ORF">LAWI1_G003135</name>
</gene>
<dbReference type="InterPro" id="IPR035979">
    <property type="entry name" value="RBD_domain_sf"/>
</dbReference>
<feature type="compositionally biased region" description="Basic residues" evidence="3">
    <location>
        <begin position="190"/>
        <end position="201"/>
    </location>
</feature>
<feature type="compositionally biased region" description="Low complexity" evidence="3">
    <location>
        <begin position="221"/>
        <end position="233"/>
    </location>
</feature>
<feature type="region of interest" description="Disordered" evidence="3">
    <location>
        <begin position="16"/>
        <end position="69"/>
    </location>
</feature>
<sequence length="256" mass="26705">MSGKLDQSLDEILSTTRRTSVGKGRRVGRRTAAKPAHVAPSNGIKKTARGGKVIAQRTPTGPSGNSESKILVTGLPKDVSEPMVKEYFQKAVGPVKRVEISYGPGGVSRGIATIIFVRSESASKALQALNGVLVDNKTIKVEVIVDAKRATALPTPKGLSERISQPKSQPKSAATTKASATRGAKASTRGAKKAKSARPTKKTAEELDSEMMDYFGGASSDAPATGAAQPAANGDANMDDEILVMNFVQGIFGSIL</sequence>
<evidence type="ECO:0000256" key="2">
    <source>
        <dbReference type="PROSITE-ProRule" id="PRU00176"/>
    </source>
</evidence>
<dbReference type="InterPro" id="IPR051229">
    <property type="entry name" value="ALYREF_mRNA_export"/>
</dbReference>
<evidence type="ECO:0000313" key="5">
    <source>
        <dbReference type="EMBL" id="TVY89818.1"/>
    </source>
</evidence>
<dbReference type="SMART" id="SM00360">
    <property type="entry name" value="RRM"/>
    <property type="match status" value="1"/>
</dbReference>
<dbReference type="InterPro" id="IPR012677">
    <property type="entry name" value="Nucleotide-bd_a/b_plait_sf"/>
</dbReference>
<name>A0A559MA38_9HELO</name>
<organism evidence="5 6">
    <name type="scientific">Lachnellula willkommii</name>
    <dbReference type="NCBI Taxonomy" id="215461"/>
    <lineage>
        <taxon>Eukaryota</taxon>
        <taxon>Fungi</taxon>
        <taxon>Dikarya</taxon>
        <taxon>Ascomycota</taxon>
        <taxon>Pezizomycotina</taxon>
        <taxon>Leotiomycetes</taxon>
        <taxon>Helotiales</taxon>
        <taxon>Lachnaceae</taxon>
        <taxon>Lachnellula</taxon>
    </lineage>
</organism>
<evidence type="ECO:0000313" key="6">
    <source>
        <dbReference type="Proteomes" id="UP000315522"/>
    </source>
</evidence>
<evidence type="ECO:0000256" key="3">
    <source>
        <dbReference type="SAM" id="MobiDB-lite"/>
    </source>
</evidence>
<reference evidence="5 6" key="1">
    <citation type="submission" date="2018-05" db="EMBL/GenBank/DDBJ databases">
        <title>Genome sequencing and assembly of the regulated plant pathogen Lachnellula willkommii and related sister species for the development of diagnostic species identification markers.</title>
        <authorList>
            <person name="Giroux E."/>
            <person name="Bilodeau G."/>
        </authorList>
    </citation>
    <scope>NUCLEOTIDE SEQUENCE [LARGE SCALE GENOMIC DNA]</scope>
    <source>
        <strain evidence="5 6">CBS 172.35</strain>
    </source>
</reference>
<feature type="domain" description="RRM" evidence="4">
    <location>
        <begin position="68"/>
        <end position="146"/>
    </location>
</feature>
<evidence type="ECO:0000259" key="4">
    <source>
        <dbReference type="PROSITE" id="PS50102"/>
    </source>
</evidence>
<accession>A0A559MA38</accession>
<dbReference type="AlphaFoldDB" id="A0A559MA38"/>
<feature type="compositionally biased region" description="Polar residues" evidence="3">
    <location>
        <begin position="57"/>
        <end position="68"/>
    </location>
</feature>
<keyword evidence="6" id="KW-1185">Reference proteome</keyword>
<feature type="region of interest" description="Disordered" evidence="3">
    <location>
        <begin position="155"/>
        <end position="206"/>
    </location>
</feature>
<feature type="region of interest" description="Disordered" evidence="3">
    <location>
        <begin position="214"/>
        <end position="233"/>
    </location>
</feature>
<keyword evidence="1 2" id="KW-0694">RNA-binding</keyword>
<proteinExistence type="predicted"/>
<dbReference type="PROSITE" id="PS50102">
    <property type="entry name" value="RRM"/>
    <property type="match status" value="1"/>
</dbReference>
<feature type="compositionally biased region" description="Basic residues" evidence="3">
    <location>
        <begin position="23"/>
        <end position="32"/>
    </location>
</feature>
<comment type="caution">
    <text evidence="5">The sequence shown here is derived from an EMBL/GenBank/DDBJ whole genome shotgun (WGS) entry which is preliminary data.</text>
</comment>
<dbReference type="GO" id="GO:0005634">
    <property type="term" value="C:nucleus"/>
    <property type="evidence" value="ECO:0007669"/>
    <property type="project" value="TreeGrafter"/>
</dbReference>
<dbReference type="PANTHER" id="PTHR19965:SF35">
    <property type="entry name" value="RNA ANNEALING PROTEIN YRA1"/>
    <property type="match status" value="1"/>
</dbReference>
<feature type="compositionally biased region" description="Low complexity" evidence="3">
    <location>
        <begin position="167"/>
        <end position="188"/>
    </location>
</feature>
<dbReference type="Proteomes" id="UP000315522">
    <property type="component" value="Unassembled WGS sequence"/>
</dbReference>
<dbReference type="GO" id="GO:0003729">
    <property type="term" value="F:mRNA binding"/>
    <property type="evidence" value="ECO:0007669"/>
    <property type="project" value="TreeGrafter"/>
</dbReference>
<dbReference type="EMBL" id="QGML01001090">
    <property type="protein sequence ID" value="TVY89818.1"/>
    <property type="molecule type" value="Genomic_DNA"/>
</dbReference>
<dbReference type="Pfam" id="PF00076">
    <property type="entry name" value="RRM_1"/>
    <property type="match status" value="1"/>
</dbReference>
<dbReference type="PANTHER" id="PTHR19965">
    <property type="entry name" value="RNA AND EXPORT FACTOR BINDING PROTEIN"/>
    <property type="match status" value="1"/>
</dbReference>
<dbReference type="SUPFAM" id="SSF54928">
    <property type="entry name" value="RNA-binding domain, RBD"/>
    <property type="match status" value="1"/>
</dbReference>
<protein>
    <submittedName>
        <fullName evidence="5">mRNA export protein</fullName>
    </submittedName>
</protein>
<dbReference type="InterPro" id="IPR000504">
    <property type="entry name" value="RRM_dom"/>
</dbReference>